<sequence>MKKYAKKIYTVMLLTVFALGACNCFNLRNFNLIESSTAGFQNGTYFGQTVIVKASANGTAKLLIGAPNSRRNNFGSSQGVLYGIKFAVASGIYDIVAKDPEKNAPIVVTNLRKDADAIGISVSNSKEAVTVCAPMRYRHCRSHNIVSGSCFNSKDFGESWQSAKPTVPFCSDQALDLLFVLDGSFSVGETNFGLVKNWVVALAKSFDIEKQDNIGIIQYSHWYPGVPYSQQPYMKTEVPLGLYKNFTLFEKIAQNISLQGFTTYTAHALNKTVLDFMASERFMHENVTKVMILITDGRADDAIDLYSSAEYVRSQGIITFAIGIGNSVLRDQLQIVANGKLGEDTRVFEVTTFTSLNSILSLLRSSIKQSLEGGDSLSQLEYGENGFSSNQQAVRALLLY</sequence>
<dbReference type="PROSITE" id="PS50234">
    <property type="entry name" value="VWFA"/>
    <property type="match status" value="1"/>
</dbReference>
<dbReference type="Pfam" id="PF00092">
    <property type="entry name" value="VWA"/>
    <property type="match status" value="1"/>
</dbReference>
<dbReference type="InParanoid" id="F7ARP7"/>
<feature type="domain" description="VWFA" evidence="1">
    <location>
        <begin position="176"/>
        <end position="363"/>
    </location>
</feature>
<dbReference type="PANTHER" id="PTHR24020:SF87">
    <property type="entry name" value="COLLAGEN ALPHA-1(VI) CHAIN-LIKE"/>
    <property type="match status" value="1"/>
</dbReference>
<dbReference type="InterPro" id="IPR028994">
    <property type="entry name" value="Integrin_alpha_N"/>
</dbReference>
<dbReference type="GeneTree" id="ENSGT00940000163557"/>
<dbReference type="PANTHER" id="PTHR24020">
    <property type="entry name" value="COLLAGEN ALPHA"/>
    <property type="match status" value="1"/>
</dbReference>
<dbReference type="EMBL" id="EAAA01002880">
    <property type="status" value="NOT_ANNOTATED_CDS"/>
    <property type="molecule type" value="Genomic_DNA"/>
</dbReference>
<accession>A0A1W2WCJ0</accession>
<dbReference type="CDD" id="cd01450">
    <property type="entry name" value="vWFA_subfamily_ECM"/>
    <property type="match status" value="1"/>
</dbReference>
<dbReference type="SMART" id="SM00327">
    <property type="entry name" value="VWA"/>
    <property type="match status" value="1"/>
</dbReference>
<dbReference type="Proteomes" id="UP000008144">
    <property type="component" value="Chromosome 9"/>
</dbReference>
<dbReference type="InterPro" id="IPR036465">
    <property type="entry name" value="vWFA_dom_sf"/>
</dbReference>
<dbReference type="Gene3D" id="3.40.50.410">
    <property type="entry name" value="von Willebrand factor, type A domain"/>
    <property type="match status" value="1"/>
</dbReference>
<accession>F7ARP7</accession>
<dbReference type="Gene3D" id="2.130.10.130">
    <property type="entry name" value="Integrin alpha, N-terminal"/>
    <property type="match status" value="1"/>
</dbReference>
<organism evidence="2 3">
    <name type="scientific">Ciona intestinalis</name>
    <name type="common">Transparent sea squirt</name>
    <name type="synonym">Ascidia intestinalis</name>
    <dbReference type="NCBI Taxonomy" id="7719"/>
    <lineage>
        <taxon>Eukaryota</taxon>
        <taxon>Metazoa</taxon>
        <taxon>Chordata</taxon>
        <taxon>Tunicata</taxon>
        <taxon>Ascidiacea</taxon>
        <taxon>Phlebobranchia</taxon>
        <taxon>Cionidae</taxon>
        <taxon>Ciona</taxon>
    </lineage>
</organism>
<reference evidence="2" key="4">
    <citation type="submission" date="2025-09" db="UniProtKB">
        <authorList>
            <consortium name="Ensembl"/>
        </authorList>
    </citation>
    <scope>IDENTIFICATION</scope>
</reference>
<reference evidence="2" key="2">
    <citation type="journal article" date="2008" name="Genome Biol.">
        <title>Improved genome assembly and evidence-based global gene model set for the chordate Ciona intestinalis: new insight into intron and operon populations.</title>
        <authorList>
            <person name="Satou Y."/>
            <person name="Mineta K."/>
            <person name="Ogasawara M."/>
            <person name="Sasakura Y."/>
            <person name="Shoguchi E."/>
            <person name="Ueno K."/>
            <person name="Yamada L."/>
            <person name="Matsumoto J."/>
            <person name="Wasserscheid J."/>
            <person name="Dewar K."/>
            <person name="Wiley G.B."/>
            <person name="Macmil S.L."/>
            <person name="Roe B.A."/>
            <person name="Zeller R.W."/>
            <person name="Hastings K.E."/>
            <person name="Lemaire P."/>
            <person name="Lindquist E."/>
            <person name="Endo T."/>
            <person name="Hotta K."/>
            <person name="Inaba K."/>
        </authorList>
    </citation>
    <scope>NUCLEOTIDE SEQUENCE [LARGE SCALE GENOMIC DNA]</scope>
    <source>
        <strain evidence="2">wild type</strain>
    </source>
</reference>
<dbReference type="SUPFAM" id="SSF53300">
    <property type="entry name" value="vWA-like"/>
    <property type="match status" value="1"/>
</dbReference>
<dbReference type="HOGENOM" id="CLU_688785_0_0_1"/>
<dbReference type="PRINTS" id="PR00453">
    <property type="entry name" value="VWFADOMAIN"/>
</dbReference>
<dbReference type="InterPro" id="IPR002035">
    <property type="entry name" value="VWF_A"/>
</dbReference>
<reference evidence="3" key="1">
    <citation type="journal article" date="2002" name="Science">
        <title>The draft genome of Ciona intestinalis: insights into chordate and vertebrate origins.</title>
        <authorList>
            <person name="Dehal P."/>
            <person name="Satou Y."/>
            <person name="Campbell R.K."/>
            <person name="Chapman J."/>
            <person name="Degnan B."/>
            <person name="De Tomaso A."/>
            <person name="Davidson B."/>
            <person name="Di Gregorio A."/>
            <person name="Gelpke M."/>
            <person name="Goodstein D.M."/>
            <person name="Harafuji N."/>
            <person name="Hastings K.E."/>
            <person name="Ho I."/>
            <person name="Hotta K."/>
            <person name="Huang W."/>
            <person name="Kawashima T."/>
            <person name="Lemaire P."/>
            <person name="Martinez D."/>
            <person name="Meinertzhagen I.A."/>
            <person name="Necula S."/>
            <person name="Nonaka M."/>
            <person name="Putnam N."/>
            <person name="Rash S."/>
            <person name="Saiga H."/>
            <person name="Satake M."/>
            <person name="Terry A."/>
            <person name="Yamada L."/>
            <person name="Wang H.G."/>
            <person name="Awazu S."/>
            <person name="Azumi K."/>
            <person name="Boore J."/>
            <person name="Branno M."/>
            <person name="Chin-Bow S."/>
            <person name="DeSantis R."/>
            <person name="Doyle S."/>
            <person name="Francino P."/>
            <person name="Keys D.N."/>
            <person name="Haga S."/>
            <person name="Hayashi H."/>
            <person name="Hino K."/>
            <person name="Imai K.S."/>
            <person name="Inaba K."/>
            <person name="Kano S."/>
            <person name="Kobayashi K."/>
            <person name="Kobayashi M."/>
            <person name="Lee B.I."/>
            <person name="Makabe K.W."/>
            <person name="Manohar C."/>
            <person name="Matassi G."/>
            <person name="Medina M."/>
            <person name="Mochizuki Y."/>
            <person name="Mount S."/>
            <person name="Morishita T."/>
            <person name="Miura S."/>
            <person name="Nakayama A."/>
            <person name="Nishizaka S."/>
            <person name="Nomoto H."/>
            <person name="Ohta F."/>
            <person name="Oishi K."/>
            <person name="Rigoutsos I."/>
            <person name="Sano M."/>
            <person name="Sasaki A."/>
            <person name="Sasakura Y."/>
            <person name="Shoguchi E."/>
            <person name="Shin-i T."/>
            <person name="Spagnuolo A."/>
            <person name="Stainier D."/>
            <person name="Suzuki M.M."/>
            <person name="Tassy O."/>
            <person name="Takatori N."/>
            <person name="Tokuoka M."/>
            <person name="Yagi K."/>
            <person name="Yoshizaki F."/>
            <person name="Wada S."/>
            <person name="Zhang C."/>
            <person name="Hyatt P.D."/>
            <person name="Larimer F."/>
            <person name="Detter C."/>
            <person name="Doggett N."/>
            <person name="Glavina T."/>
            <person name="Hawkins T."/>
            <person name="Richardson P."/>
            <person name="Lucas S."/>
            <person name="Kohara Y."/>
            <person name="Levine M."/>
            <person name="Satoh N."/>
            <person name="Rokhsar D.S."/>
        </authorList>
    </citation>
    <scope>NUCLEOTIDE SEQUENCE [LARGE SCALE GENOMIC DNA]</scope>
</reference>
<dbReference type="PROSITE" id="PS51257">
    <property type="entry name" value="PROKAR_LIPOPROTEIN"/>
    <property type="match status" value="1"/>
</dbReference>
<reference evidence="2" key="3">
    <citation type="submission" date="2025-08" db="UniProtKB">
        <authorList>
            <consortium name="Ensembl"/>
        </authorList>
    </citation>
    <scope>IDENTIFICATION</scope>
</reference>
<keyword evidence="3" id="KW-1185">Reference proteome</keyword>
<name>F7ARP7_CIOIN</name>
<protein>
    <recommendedName>
        <fullName evidence="1">VWFA domain-containing protein</fullName>
    </recommendedName>
</protein>
<dbReference type="Ensembl" id="ENSCINT00000025957.2">
    <property type="protein sequence ID" value="ENSCINP00000025711.2"/>
    <property type="gene ID" value="ENSCING00000014146.2"/>
</dbReference>
<dbReference type="STRING" id="7719.ENSCINP00000025711"/>
<dbReference type="InterPro" id="IPR050525">
    <property type="entry name" value="ECM_Assembly_Org"/>
</dbReference>
<evidence type="ECO:0000313" key="3">
    <source>
        <dbReference type="Proteomes" id="UP000008144"/>
    </source>
</evidence>
<dbReference type="AlphaFoldDB" id="F7ARP7"/>
<proteinExistence type="predicted"/>
<evidence type="ECO:0000313" key="2">
    <source>
        <dbReference type="Ensembl" id="ENSCINP00000025711.2"/>
    </source>
</evidence>
<evidence type="ECO:0000259" key="1">
    <source>
        <dbReference type="PROSITE" id="PS50234"/>
    </source>
</evidence>